<gene>
    <name evidence="1" type="ORF">DFR79_1356</name>
</gene>
<dbReference type="EMBL" id="SNWX01000035">
    <property type="protein sequence ID" value="TDO73749.1"/>
    <property type="molecule type" value="Genomic_DNA"/>
</dbReference>
<evidence type="ECO:0000313" key="2">
    <source>
        <dbReference type="Proteomes" id="UP000295064"/>
    </source>
</evidence>
<proteinExistence type="predicted"/>
<protein>
    <submittedName>
        <fullName evidence="1">Uncharacterized protein DUF3179</fullName>
    </submittedName>
</protein>
<evidence type="ECO:0000313" key="1">
    <source>
        <dbReference type="EMBL" id="TDO73749.1"/>
    </source>
</evidence>
<dbReference type="OrthoDB" id="9806357at2"/>
<dbReference type="Pfam" id="PF11376">
    <property type="entry name" value="DUF3179"/>
    <property type="match status" value="1"/>
</dbReference>
<dbReference type="AlphaFoldDB" id="A0A4R6LGK5"/>
<comment type="caution">
    <text evidence="1">The sequence shown here is derived from an EMBL/GenBank/DDBJ whole genome shotgun (WGS) entry which is preliminary data.</text>
</comment>
<name>A0A4R6LGK5_9FIRM</name>
<dbReference type="InterPro" id="IPR021516">
    <property type="entry name" value="DUF3179"/>
</dbReference>
<dbReference type="Proteomes" id="UP000295064">
    <property type="component" value="Unassembled WGS sequence"/>
</dbReference>
<reference evidence="1 2" key="1">
    <citation type="submission" date="2019-03" db="EMBL/GenBank/DDBJ databases">
        <title>Subsurface microbial communities from deep shales in Ohio and West Virginia, USA.</title>
        <authorList>
            <person name="Wrighton K."/>
        </authorList>
    </citation>
    <scope>NUCLEOTIDE SEQUENCE [LARGE SCALE GENOMIC DNA]</scope>
    <source>
        <strain evidence="1 2">MA284_T2</strain>
    </source>
</reference>
<accession>A0A4R6LGK5</accession>
<sequence>MYDRASESYWPQIFGTAITEPAKGERLERFPVIWSKWKLVQAKYDQAQVLSTETGYSRDYNRDPYGSYRENEEDADNYYTNAVWIRLRFLLKKMS</sequence>
<organism evidence="1 2">
    <name type="scientific">Halanaerobium saccharolyticum</name>
    <dbReference type="NCBI Taxonomy" id="43595"/>
    <lineage>
        <taxon>Bacteria</taxon>
        <taxon>Bacillati</taxon>
        <taxon>Bacillota</taxon>
        <taxon>Clostridia</taxon>
        <taxon>Halanaerobiales</taxon>
        <taxon>Halanaerobiaceae</taxon>
        <taxon>Halanaerobium</taxon>
    </lineage>
</organism>